<organism evidence="2">
    <name type="scientific">marine sediment metagenome</name>
    <dbReference type="NCBI Taxonomy" id="412755"/>
    <lineage>
        <taxon>unclassified sequences</taxon>
        <taxon>metagenomes</taxon>
        <taxon>ecological metagenomes</taxon>
    </lineage>
</organism>
<comment type="caution">
    <text evidence="2">The sequence shown here is derived from an EMBL/GenBank/DDBJ whole genome shotgun (WGS) entry which is preliminary data.</text>
</comment>
<name>A0A0F9T7L3_9ZZZZ</name>
<feature type="region of interest" description="Disordered" evidence="1">
    <location>
        <begin position="1"/>
        <end position="28"/>
    </location>
</feature>
<gene>
    <name evidence="2" type="ORF">LCGC14_0383380</name>
</gene>
<evidence type="ECO:0000313" key="2">
    <source>
        <dbReference type="EMBL" id="KKN75179.1"/>
    </source>
</evidence>
<sequence length="127" mass="14504">MKEMGITSFKPNTKKQRKLRPIPQPTIDSSLKTPLMRYLELIHGEPIEQILLSGSLSVVAKKLDNEVDTSTLSRWIKRLKLRYSVDNLPNCNGCRKYGPACESGVCYLLIELERYDLLEAKKVEVLP</sequence>
<reference evidence="2" key="1">
    <citation type="journal article" date="2015" name="Nature">
        <title>Complex archaea that bridge the gap between prokaryotes and eukaryotes.</title>
        <authorList>
            <person name="Spang A."/>
            <person name="Saw J.H."/>
            <person name="Jorgensen S.L."/>
            <person name="Zaremba-Niedzwiedzka K."/>
            <person name="Martijn J."/>
            <person name="Lind A.E."/>
            <person name="van Eijk R."/>
            <person name="Schleper C."/>
            <person name="Guy L."/>
            <person name="Ettema T.J."/>
        </authorList>
    </citation>
    <scope>NUCLEOTIDE SEQUENCE</scope>
</reference>
<dbReference type="EMBL" id="LAZR01000314">
    <property type="protein sequence ID" value="KKN75179.1"/>
    <property type="molecule type" value="Genomic_DNA"/>
</dbReference>
<evidence type="ECO:0000256" key="1">
    <source>
        <dbReference type="SAM" id="MobiDB-lite"/>
    </source>
</evidence>
<protein>
    <submittedName>
        <fullName evidence="2">Uncharacterized protein</fullName>
    </submittedName>
</protein>
<proteinExistence type="predicted"/>
<accession>A0A0F9T7L3</accession>
<dbReference type="AlphaFoldDB" id="A0A0F9T7L3"/>